<keyword evidence="2" id="KW-0472">Membrane</keyword>
<dbReference type="GO" id="GO:0050829">
    <property type="term" value="P:defense response to Gram-negative bacterium"/>
    <property type="evidence" value="ECO:0007669"/>
    <property type="project" value="TreeGrafter"/>
</dbReference>
<dbReference type="PANTHER" id="PTHR46838">
    <property type="entry name" value="TUMOR NECROSIS FACTOR RECEPTOR SUPERFAMILY MEMBER 14"/>
    <property type="match status" value="1"/>
</dbReference>
<name>A0A9D3RPV4_ANGAN</name>
<dbReference type="GO" id="GO:0046642">
    <property type="term" value="P:negative regulation of alpha-beta T cell proliferation"/>
    <property type="evidence" value="ECO:0007669"/>
    <property type="project" value="TreeGrafter"/>
</dbReference>
<evidence type="ECO:0000313" key="6">
    <source>
        <dbReference type="Proteomes" id="UP001044222"/>
    </source>
</evidence>
<feature type="repeat" description="TNFR-Cys" evidence="1">
    <location>
        <begin position="22"/>
        <end position="57"/>
    </location>
</feature>
<dbReference type="Gene3D" id="2.10.50.10">
    <property type="entry name" value="Tumor Necrosis Factor Receptor, subunit A, domain 2"/>
    <property type="match status" value="3"/>
</dbReference>
<dbReference type="GO" id="GO:2000406">
    <property type="term" value="P:positive regulation of T cell migration"/>
    <property type="evidence" value="ECO:0007669"/>
    <property type="project" value="TreeGrafter"/>
</dbReference>
<dbReference type="GO" id="GO:0002720">
    <property type="term" value="P:positive regulation of cytokine production involved in immune response"/>
    <property type="evidence" value="ECO:0007669"/>
    <property type="project" value="TreeGrafter"/>
</dbReference>
<comment type="caution">
    <text evidence="5">The sequence shown here is derived from an EMBL/GenBank/DDBJ whole genome shotgun (WGS) entry which is preliminary data.</text>
</comment>
<dbReference type="SUPFAM" id="SSF57586">
    <property type="entry name" value="TNF receptor-like"/>
    <property type="match status" value="3"/>
</dbReference>
<organism evidence="5 6">
    <name type="scientific">Anguilla anguilla</name>
    <name type="common">European freshwater eel</name>
    <name type="synonym">Muraena anguilla</name>
    <dbReference type="NCBI Taxonomy" id="7936"/>
    <lineage>
        <taxon>Eukaryota</taxon>
        <taxon>Metazoa</taxon>
        <taxon>Chordata</taxon>
        <taxon>Craniata</taxon>
        <taxon>Vertebrata</taxon>
        <taxon>Euteleostomi</taxon>
        <taxon>Actinopterygii</taxon>
        <taxon>Neopterygii</taxon>
        <taxon>Teleostei</taxon>
        <taxon>Anguilliformes</taxon>
        <taxon>Anguillidae</taxon>
        <taxon>Anguilla</taxon>
    </lineage>
</organism>
<keyword evidence="2" id="KW-1133">Transmembrane helix</keyword>
<accession>A0A9D3RPV4</accession>
<feature type="repeat" description="TNFR-Cys" evidence="1">
    <location>
        <begin position="59"/>
        <end position="101"/>
    </location>
</feature>
<feature type="domain" description="TNFR-Cys" evidence="4">
    <location>
        <begin position="59"/>
        <end position="101"/>
    </location>
</feature>
<feature type="domain" description="TNFR-Cys" evidence="4">
    <location>
        <begin position="22"/>
        <end position="57"/>
    </location>
</feature>
<feature type="disulfide bond" evidence="1">
    <location>
        <begin position="36"/>
        <end position="49"/>
    </location>
</feature>
<dbReference type="Pfam" id="PF00020">
    <property type="entry name" value="TNFR_c6"/>
    <property type="match status" value="3"/>
</dbReference>
<dbReference type="PROSITE" id="PS50050">
    <property type="entry name" value="TNFR_NGFR_2"/>
    <property type="match status" value="2"/>
</dbReference>
<feature type="transmembrane region" description="Helical" evidence="2">
    <location>
        <begin position="193"/>
        <end position="215"/>
    </location>
</feature>
<dbReference type="Proteomes" id="UP001044222">
    <property type="component" value="Chromosome 12"/>
</dbReference>
<evidence type="ECO:0000259" key="4">
    <source>
        <dbReference type="PROSITE" id="PS50050"/>
    </source>
</evidence>
<dbReference type="FunFam" id="2.10.50.10:FF:000007">
    <property type="entry name" value="TNF receptor superfamily member 14"/>
    <property type="match status" value="1"/>
</dbReference>
<dbReference type="EMBL" id="JAFIRN010000012">
    <property type="protein sequence ID" value="KAG5838724.1"/>
    <property type="molecule type" value="Genomic_DNA"/>
</dbReference>
<comment type="caution">
    <text evidence="1">Lacks conserved residue(s) required for the propagation of feature annotation.</text>
</comment>
<dbReference type="AlphaFoldDB" id="A0A9D3RPV4"/>
<dbReference type="PANTHER" id="PTHR46838:SF1">
    <property type="entry name" value="TUMOR NECROSIS FACTOR RECEPTOR SUPERFAMILY MEMBER 14"/>
    <property type="match status" value="1"/>
</dbReference>
<keyword evidence="1" id="KW-1015">Disulfide bond</keyword>
<dbReference type="PROSITE" id="PS00652">
    <property type="entry name" value="TNFR_NGFR_1"/>
    <property type="match status" value="2"/>
</dbReference>
<feature type="signal peptide" evidence="3">
    <location>
        <begin position="1"/>
        <end position="20"/>
    </location>
</feature>
<feature type="chain" id="PRO_5038952938" description="TNFR-Cys domain-containing protein" evidence="3">
    <location>
        <begin position="21"/>
        <end position="235"/>
    </location>
</feature>
<gene>
    <name evidence="5" type="ORF">ANANG_G00226620</name>
</gene>
<dbReference type="GO" id="GO:0009897">
    <property type="term" value="C:external side of plasma membrane"/>
    <property type="evidence" value="ECO:0007669"/>
    <property type="project" value="TreeGrafter"/>
</dbReference>
<keyword evidence="2" id="KW-0812">Transmembrane</keyword>
<dbReference type="CDD" id="cd00185">
    <property type="entry name" value="TNFRSF"/>
    <property type="match status" value="1"/>
</dbReference>
<dbReference type="CDD" id="cd13405">
    <property type="entry name" value="TNFRSF14_teleost"/>
    <property type="match status" value="1"/>
</dbReference>
<dbReference type="GO" id="GO:0050830">
    <property type="term" value="P:defense response to Gram-positive bacterium"/>
    <property type="evidence" value="ECO:0007669"/>
    <property type="project" value="TreeGrafter"/>
</dbReference>
<proteinExistence type="predicted"/>
<feature type="disulfide bond" evidence="1">
    <location>
        <begin position="39"/>
        <end position="57"/>
    </location>
</feature>
<evidence type="ECO:0000256" key="2">
    <source>
        <dbReference type="SAM" id="Phobius"/>
    </source>
</evidence>
<evidence type="ECO:0000256" key="3">
    <source>
        <dbReference type="SAM" id="SignalP"/>
    </source>
</evidence>
<protein>
    <recommendedName>
        <fullName evidence="4">TNFR-Cys domain-containing protein</fullName>
    </recommendedName>
</protein>
<dbReference type="InterPro" id="IPR001368">
    <property type="entry name" value="TNFR/NGFR_Cys_rich_reg"/>
</dbReference>
<sequence length="235" mass="25519">MPSSVCRMVMFSMCIVFSIGSECGPAEYKTGAGECCPMCGKGSVVYRHCTSDSSTTCIPCIRGTYMDEPNGLTRCLPCNTCDPGQGLIFLNECTTTSNAVCDVKDGFYCKSYSKNKECSYAIKHSTCSPGEYLKVPGTKTTDTQCEQCPNGHFSPYGVSCTAWTKCNFDQQKTAEGTETNDTVCENIPERSRFGILGSVLLVLTVLCAGLIGNYFKKGRKNPLKTPIQETIKESS</sequence>
<keyword evidence="3" id="KW-0732">Signal</keyword>
<feature type="disulfide bond" evidence="1">
    <location>
        <begin position="60"/>
        <end position="75"/>
    </location>
</feature>
<evidence type="ECO:0000313" key="5">
    <source>
        <dbReference type="EMBL" id="KAG5838724.1"/>
    </source>
</evidence>
<keyword evidence="6" id="KW-1185">Reference proteome</keyword>
<reference evidence="5" key="1">
    <citation type="submission" date="2021-01" db="EMBL/GenBank/DDBJ databases">
        <title>A chromosome-scale assembly of European eel, Anguilla anguilla.</title>
        <authorList>
            <person name="Henkel C."/>
            <person name="Jong-Raadsen S.A."/>
            <person name="Dufour S."/>
            <person name="Weltzien F.-A."/>
            <person name="Palstra A.P."/>
            <person name="Pelster B."/>
            <person name="Spaink H.P."/>
            <person name="Van Den Thillart G.E."/>
            <person name="Jansen H."/>
            <person name="Zahm M."/>
            <person name="Klopp C."/>
            <person name="Cedric C."/>
            <person name="Louis A."/>
            <person name="Berthelot C."/>
            <person name="Parey E."/>
            <person name="Roest Crollius H."/>
            <person name="Montfort J."/>
            <person name="Robinson-Rechavi M."/>
            <person name="Bucao C."/>
            <person name="Bouchez O."/>
            <person name="Gislard M."/>
            <person name="Lluch J."/>
            <person name="Milhes M."/>
            <person name="Lampietro C."/>
            <person name="Lopez Roques C."/>
            <person name="Donnadieu C."/>
            <person name="Braasch I."/>
            <person name="Desvignes T."/>
            <person name="Postlethwait J."/>
            <person name="Bobe J."/>
            <person name="Guiguen Y."/>
            <person name="Dirks R."/>
        </authorList>
    </citation>
    <scope>NUCLEOTIDE SEQUENCE</scope>
    <source>
        <strain evidence="5">Tag_6206</strain>
        <tissue evidence="5">Liver</tissue>
    </source>
</reference>
<dbReference type="SMART" id="SM00208">
    <property type="entry name" value="TNFR"/>
    <property type="match status" value="4"/>
</dbReference>
<evidence type="ECO:0000256" key="1">
    <source>
        <dbReference type="PROSITE-ProRule" id="PRU00206"/>
    </source>
</evidence>